<accession>A0AAV6I1P9</accession>
<dbReference type="PANTHER" id="PTHR36715:SF1">
    <property type="entry name" value="PROTEIN, PUTATIVE-RELATED"/>
    <property type="match status" value="1"/>
</dbReference>
<dbReference type="PANTHER" id="PTHR36715">
    <property type="entry name" value="BNAANNG41370D PROTEIN"/>
    <property type="match status" value="1"/>
</dbReference>
<dbReference type="EMBL" id="JACTNZ010000012">
    <property type="protein sequence ID" value="KAG5521540.1"/>
    <property type="molecule type" value="Genomic_DNA"/>
</dbReference>
<reference evidence="1" key="1">
    <citation type="submission" date="2020-08" db="EMBL/GenBank/DDBJ databases">
        <title>Plant Genome Project.</title>
        <authorList>
            <person name="Zhang R.-G."/>
        </authorList>
    </citation>
    <scope>NUCLEOTIDE SEQUENCE</scope>
    <source>
        <strain evidence="1">WSP0</strain>
        <tissue evidence="1">Leaf</tissue>
    </source>
</reference>
<dbReference type="Proteomes" id="UP000823749">
    <property type="component" value="Chromosome 12"/>
</dbReference>
<evidence type="ECO:0000313" key="1">
    <source>
        <dbReference type="EMBL" id="KAG5521540.1"/>
    </source>
</evidence>
<dbReference type="AlphaFoldDB" id="A0AAV6I1P9"/>
<proteinExistence type="predicted"/>
<organism evidence="1 2">
    <name type="scientific">Rhododendron griersonianum</name>
    <dbReference type="NCBI Taxonomy" id="479676"/>
    <lineage>
        <taxon>Eukaryota</taxon>
        <taxon>Viridiplantae</taxon>
        <taxon>Streptophyta</taxon>
        <taxon>Embryophyta</taxon>
        <taxon>Tracheophyta</taxon>
        <taxon>Spermatophyta</taxon>
        <taxon>Magnoliopsida</taxon>
        <taxon>eudicotyledons</taxon>
        <taxon>Gunneridae</taxon>
        <taxon>Pentapetalae</taxon>
        <taxon>asterids</taxon>
        <taxon>Ericales</taxon>
        <taxon>Ericaceae</taxon>
        <taxon>Ericoideae</taxon>
        <taxon>Rhodoreae</taxon>
        <taxon>Rhododendron</taxon>
    </lineage>
</organism>
<comment type="caution">
    <text evidence="1">The sequence shown here is derived from an EMBL/GenBank/DDBJ whole genome shotgun (WGS) entry which is preliminary data.</text>
</comment>
<name>A0AAV6I1P9_9ERIC</name>
<keyword evidence="2" id="KW-1185">Reference proteome</keyword>
<protein>
    <submittedName>
        <fullName evidence="1">Uncharacterized protein</fullName>
    </submittedName>
</protein>
<evidence type="ECO:0000313" key="2">
    <source>
        <dbReference type="Proteomes" id="UP000823749"/>
    </source>
</evidence>
<sequence length="188" mass="20633">MFFLSIRISLPFDRLTTKQLSQFAICKQAFDYFSGSEKVMYLVAIWDVNKGQRLHSFSPAVFLSAGMNNKGNVLLSGPRASGNGCAIDSPNILCGSAHYAMYSTLAGVILSAGVNRKGNVLLSGYDRRVGREIPVICAEWRWRQIGRVVVFDYGEKVYVMDDATGGALVVVGDVRNAKMPLLEDRNGV</sequence>
<gene>
    <name evidence="1" type="ORF">RHGRI_033940</name>
</gene>